<reference evidence="7" key="5">
    <citation type="submission" date="2025-09" db="UniProtKB">
        <authorList>
            <consortium name="Ensembl"/>
        </authorList>
    </citation>
    <scope>IDENTIFICATION</scope>
</reference>
<organism evidence="7 8">
    <name type="scientific">Callorhinchus milii</name>
    <name type="common">Ghost shark</name>
    <dbReference type="NCBI Taxonomy" id="7868"/>
    <lineage>
        <taxon>Eukaryota</taxon>
        <taxon>Metazoa</taxon>
        <taxon>Chordata</taxon>
        <taxon>Craniata</taxon>
        <taxon>Vertebrata</taxon>
        <taxon>Chondrichthyes</taxon>
        <taxon>Holocephali</taxon>
        <taxon>Chimaeriformes</taxon>
        <taxon>Callorhinchidae</taxon>
        <taxon>Callorhinchus</taxon>
    </lineage>
</organism>
<evidence type="ECO:0000256" key="3">
    <source>
        <dbReference type="ARBA" id="ARBA00022833"/>
    </source>
</evidence>
<evidence type="ECO:0000313" key="7">
    <source>
        <dbReference type="Ensembl" id="ENSCMIP00000031534.1"/>
    </source>
</evidence>
<reference evidence="8" key="2">
    <citation type="journal article" date="2007" name="PLoS Biol.">
        <title>Survey sequencing and comparative analysis of the elephant shark (Callorhinchus milii) genome.</title>
        <authorList>
            <person name="Venkatesh B."/>
            <person name="Kirkness E.F."/>
            <person name="Loh Y.H."/>
            <person name="Halpern A.L."/>
            <person name="Lee A.P."/>
            <person name="Johnson J."/>
            <person name="Dandona N."/>
            <person name="Viswanathan L.D."/>
            <person name="Tay A."/>
            <person name="Venter J.C."/>
            <person name="Strausberg R.L."/>
            <person name="Brenner S."/>
        </authorList>
    </citation>
    <scope>NUCLEOTIDE SEQUENCE [LARGE SCALE GENOMIC DNA]</scope>
</reference>
<dbReference type="Pfam" id="PF04968">
    <property type="entry name" value="CHORD"/>
    <property type="match status" value="2"/>
</dbReference>
<accession>A0A4W3IME7</accession>
<dbReference type="Gene3D" id="4.10.1130.20">
    <property type="match status" value="2"/>
</dbReference>
<evidence type="ECO:0000313" key="8">
    <source>
        <dbReference type="Proteomes" id="UP000314986"/>
    </source>
</evidence>
<dbReference type="InParanoid" id="A0A4W3IME7"/>
<keyword evidence="2" id="KW-0677">Repeat</keyword>
<dbReference type="SUPFAM" id="SSF49764">
    <property type="entry name" value="HSP20-like chaperones"/>
    <property type="match status" value="1"/>
</dbReference>
<dbReference type="InterPro" id="IPR007052">
    <property type="entry name" value="CS_dom"/>
</dbReference>
<feature type="domain" description="CHORD" evidence="6">
    <location>
        <begin position="160"/>
        <end position="219"/>
    </location>
</feature>
<keyword evidence="8" id="KW-1185">Reference proteome</keyword>
<evidence type="ECO:0000259" key="5">
    <source>
        <dbReference type="PROSITE" id="PS51203"/>
    </source>
</evidence>
<dbReference type="PANTHER" id="PTHR46983:SF2">
    <property type="entry name" value="INTEGRIN SUBUNIT BETA 1 BINDING PROTEIN 2"/>
    <property type="match status" value="1"/>
</dbReference>
<dbReference type="PROSITE" id="PS51401">
    <property type="entry name" value="CHORD"/>
    <property type="match status" value="2"/>
</dbReference>
<dbReference type="Ensembl" id="ENSCMIT00000032014.1">
    <property type="protein sequence ID" value="ENSCMIP00000031534.1"/>
    <property type="gene ID" value="ENSCMIG00000013522.1"/>
</dbReference>
<feature type="compositionally biased region" description="Acidic residues" evidence="4">
    <location>
        <begin position="353"/>
        <end position="374"/>
    </location>
</feature>
<reference evidence="7" key="4">
    <citation type="submission" date="2025-08" db="UniProtKB">
        <authorList>
            <consortium name="Ensembl"/>
        </authorList>
    </citation>
    <scope>IDENTIFICATION</scope>
</reference>
<feature type="compositionally biased region" description="Basic and acidic residues" evidence="4">
    <location>
        <begin position="327"/>
        <end position="347"/>
    </location>
</feature>
<reference evidence="8" key="1">
    <citation type="journal article" date="2006" name="Science">
        <title>Ancient noncoding elements conserved in the human genome.</title>
        <authorList>
            <person name="Venkatesh B."/>
            <person name="Kirkness E.F."/>
            <person name="Loh Y.H."/>
            <person name="Halpern A.L."/>
            <person name="Lee A.P."/>
            <person name="Johnson J."/>
            <person name="Dandona N."/>
            <person name="Viswanathan L.D."/>
            <person name="Tay A."/>
            <person name="Venter J.C."/>
            <person name="Strausberg R.L."/>
            <person name="Brenner S."/>
        </authorList>
    </citation>
    <scope>NUCLEOTIDE SEQUENCE [LARGE SCALE GENOMIC DNA]</scope>
</reference>
<sequence>MSELCYNRGCGQSFQPLSNTDGDCVYHPGAPIFHDALKGWSCCRKRTTDFAEFLEIPGCTRGRHSNQKLPETVKVEVQNDTDMAQTLNAQVGSEYIFQGPKSAERMERERPSADEPMVKLPQKVSVSLQEALEKLSHTLQPVGVQRETEGSRAVQVGTVCKNSGCMKTFQGPQSNSQTCSFHPGVPIFHEGMKYWSCCKIKTTEFDDFLQQPGCVTGKHTWIKIDMDKRLVGCRHDWHQTGSVVVFTIYAKTSNSELSYVDANRTALTVHIVFEEDKIFHTDLKLWGVIDVNKSVVNMTASKVEISLTKADPRTWARLDLPPAPTTHVEEKESERRERSVEEPKELVLGDEPPPLEDEESDDSFGLSDSDEEFD</sequence>
<dbReference type="GO" id="GO:0046872">
    <property type="term" value="F:metal ion binding"/>
    <property type="evidence" value="ECO:0007669"/>
    <property type="project" value="UniProtKB-KW"/>
</dbReference>
<dbReference type="InterPro" id="IPR007051">
    <property type="entry name" value="CHORD_dom"/>
</dbReference>
<feature type="region of interest" description="Disordered" evidence="4">
    <location>
        <begin position="316"/>
        <end position="374"/>
    </location>
</feature>
<dbReference type="Gene3D" id="2.60.40.790">
    <property type="match status" value="1"/>
</dbReference>
<dbReference type="InterPro" id="IPR039790">
    <property type="entry name" value="CHRD1"/>
</dbReference>
<proteinExistence type="predicted"/>
<dbReference type="Proteomes" id="UP000314986">
    <property type="component" value="Unassembled WGS sequence"/>
</dbReference>
<dbReference type="GeneTree" id="ENSGT00940000159429"/>
<dbReference type="STRING" id="7868.ENSCMIP00000031534"/>
<feature type="domain" description="CS" evidence="5">
    <location>
        <begin position="230"/>
        <end position="319"/>
    </location>
</feature>
<keyword evidence="1" id="KW-0479">Metal-binding</keyword>
<dbReference type="PROSITE" id="PS51203">
    <property type="entry name" value="CS"/>
    <property type="match status" value="1"/>
</dbReference>
<evidence type="ECO:0000256" key="1">
    <source>
        <dbReference type="ARBA" id="ARBA00022723"/>
    </source>
</evidence>
<evidence type="ECO:0000256" key="2">
    <source>
        <dbReference type="ARBA" id="ARBA00022737"/>
    </source>
</evidence>
<reference evidence="8" key="3">
    <citation type="journal article" date="2014" name="Nature">
        <title>Elephant shark genome provides unique insights into gnathostome evolution.</title>
        <authorList>
            <consortium name="International Elephant Shark Genome Sequencing Consortium"/>
            <person name="Venkatesh B."/>
            <person name="Lee A.P."/>
            <person name="Ravi V."/>
            <person name="Maurya A.K."/>
            <person name="Lian M.M."/>
            <person name="Swann J.B."/>
            <person name="Ohta Y."/>
            <person name="Flajnik M.F."/>
            <person name="Sutoh Y."/>
            <person name="Kasahara M."/>
            <person name="Hoon S."/>
            <person name="Gangu V."/>
            <person name="Roy S.W."/>
            <person name="Irimia M."/>
            <person name="Korzh V."/>
            <person name="Kondrychyn I."/>
            <person name="Lim Z.W."/>
            <person name="Tay B.H."/>
            <person name="Tohari S."/>
            <person name="Kong K.W."/>
            <person name="Ho S."/>
            <person name="Lorente-Galdos B."/>
            <person name="Quilez J."/>
            <person name="Marques-Bonet T."/>
            <person name="Raney B.J."/>
            <person name="Ingham P.W."/>
            <person name="Tay A."/>
            <person name="Hillier L.W."/>
            <person name="Minx P."/>
            <person name="Boehm T."/>
            <person name="Wilson R.K."/>
            <person name="Brenner S."/>
            <person name="Warren W.C."/>
        </authorList>
    </citation>
    <scope>NUCLEOTIDE SEQUENCE [LARGE SCALE GENOMIC DNA]</scope>
</reference>
<dbReference type="AlphaFoldDB" id="A0A4W3IME7"/>
<evidence type="ECO:0000256" key="4">
    <source>
        <dbReference type="SAM" id="MobiDB-lite"/>
    </source>
</evidence>
<dbReference type="InterPro" id="IPR008978">
    <property type="entry name" value="HSP20-like_chaperone"/>
</dbReference>
<dbReference type="PANTHER" id="PTHR46983">
    <property type="entry name" value="CYSTEINE AND HISTIDINE-RICH DOMAIN-CONTAINING PROTEIN 1"/>
    <property type="match status" value="1"/>
</dbReference>
<protein>
    <submittedName>
        <fullName evidence="7">Cysteine and histidine-rich domain-containing protein 1-like</fullName>
    </submittedName>
</protein>
<dbReference type="OMA" id="KHRWVAK"/>
<dbReference type="Pfam" id="PF04969">
    <property type="entry name" value="CS"/>
    <property type="match status" value="1"/>
</dbReference>
<name>A0A4W3IME7_CALMI</name>
<gene>
    <name evidence="7" type="primary">LOC103190482</name>
</gene>
<dbReference type="CDD" id="cd06488">
    <property type="entry name" value="p23_melusin_like"/>
    <property type="match status" value="1"/>
</dbReference>
<feature type="domain" description="CHORD" evidence="6">
    <location>
        <begin position="5"/>
        <end position="64"/>
    </location>
</feature>
<evidence type="ECO:0000259" key="6">
    <source>
        <dbReference type="PROSITE" id="PS51401"/>
    </source>
</evidence>
<keyword evidence="3" id="KW-0862">Zinc</keyword>